<proteinExistence type="predicted"/>
<protein>
    <submittedName>
        <fullName evidence="3">ORF6N domain-containing protein</fullName>
    </submittedName>
</protein>
<dbReference type="EMBL" id="MK554696">
    <property type="protein sequence ID" value="QBJ04091.1"/>
    <property type="molecule type" value="Genomic_DNA"/>
</dbReference>
<accession>A0A481W6R9</accession>
<sequence>MANEIITINRIEIITKEYESERVVTAWDIAKVHQREVKRINEQFNRNRKKMIEGKDFFSIKRNNIPKSLKATLENLWVFAPAMREIILFTESGYLMLNKVFEDDLSWNIQRQLVNTYFKAKEMANELKAVNTRILPSNYEEALEELLIEVKKTKALESKIEEDRPKVEFYDTVVKLEKVFDMKKSAKLLDFIGIGRNRLYELLRKQKVLMRDNEPYQSYIERKWFKIKEELVDGKLVLVVYVTQLGLNGIRKLLIKLGYEPRY</sequence>
<name>A0A481W6R9_9CAUD</name>
<feature type="domain" description="Antirepressor protein C-terminal" evidence="1">
    <location>
        <begin position="157"/>
        <end position="254"/>
    </location>
</feature>
<dbReference type="InterPro" id="IPR005039">
    <property type="entry name" value="Ant_C"/>
</dbReference>
<keyword evidence="4" id="KW-1185">Reference proteome</keyword>
<dbReference type="GO" id="GO:0003677">
    <property type="term" value="F:DNA binding"/>
    <property type="evidence" value="ECO:0007669"/>
    <property type="project" value="InterPro"/>
</dbReference>
<dbReference type="KEGG" id="vg:65071985"/>
<dbReference type="InterPro" id="IPR018873">
    <property type="entry name" value="KilA-N_DNA-bd_domain"/>
</dbReference>
<evidence type="ECO:0000313" key="3">
    <source>
        <dbReference type="EMBL" id="QBJ04091.1"/>
    </source>
</evidence>
<dbReference type="Pfam" id="PF10543">
    <property type="entry name" value="ORF6N"/>
    <property type="match status" value="1"/>
</dbReference>
<evidence type="ECO:0000259" key="2">
    <source>
        <dbReference type="Pfam" id="PF10543"/>
    </source>
</evidence>
<feature type="domain" description="KilA-N DNA-binding" evidence="2">
    <location>
        <begin position="17"/>
        <end position="100"/>
    </location>
</feature>
<dbReference type="GeneID" id="65071985"/>
<reference evidence="3 4" key="1">
    <citation type="submission" date="2019-02" db="EMBL/GenBank/DDBJ databases">
        <title>Genomic, morphological and functional characterisation of novel bacteriophage Fnu1 capable of disrupt Fusobacterium nucleatum biofilm.</title>
        <authorList>
            <person name="Kabwe M."/>
            <person name="Brown T.L."/>
            <person name="Dashper S."/>
            <person name="Speirs L."/>
            <person name="Ku H."/>
            <person name="Petrovski S."/>
            <person name="Chan H.T."/>
            <person name="Lock P."/>
            <person name="Tucci J."/>
        </authorList>
    </citation>
    <scope>NUCLEOTIDE SEQUENCE [LARGE SCALE GENOMIC DNA]</scope>
</reference>
<organism evidence="3 4">
    <name type="scientific">Fusobacterium phage Fnu1</name>
    <dbReference type="NCBI Taxonomy" id="2530024"/>
    <lineage>
        <taxon>Viruses</taxon>
        <taxon>Duplodnaviria</taxon>
        <taxon>Heunggongvirae</taxon>
        <taxon>Uroviricota</taxon>
        <taxon>Caudoviricetes</taxon>
        <taxon>Latrobevirus</taxon>
        <taxon>Latrobevirus FNU1</taxon>
    </lineage>
</organism>
<dbReference type="RefSeq" id="YP_010082977.1">
    <property type="nucleotide sequence ID" value="NC_055035.1"/>
</dbReference>
<dbReference type="Pfam" id="PF03374">
    <property type="entry name" value="ANT"/>
    <property type="match status" value="1"/>
</dbReference>
<dbReference type="Proteomes" id="UP000292160">
    <property type="component" value="Segment"/>
</dbReference>
<evidence type="ECO:0000313" key="4">
    <source>
        <dbReference type="Proteomes" id="UP000292160"/>
    </source>
</evidence>
<evidence type="ECO:0000259" key="1">
    <source>
        <dbReference type="Pfam" id="PF03374"/>
    </source>
</evidence>